<organism evidence="12 13">
    <name type="scientific">Streptomyces kanamyceticus</name>
    <dbReference type="NCBI Taxonomy" id="1967"/>
    <lineage>
        <taxon>Bacteria</taxon>
        <taxon>Bacillati</taxon>
        <taxon>Actinomycetota</taxon>
        <taxon>Actinomycetes</taxon>
        <taxon>Kitasatosporales</taxon>
        <taxon>Streptomycetaceae</taxon>
        <taxon>Streptomyces</taxon>
    </lineage>
</organism>
<dbReference type="Gene3D" id="3.40.50.1000">
    <property type="entry name" value="HAD superfamily/HAD-like"/>
    <property type="match status" value="1"/>
</dbReference>
<dbReference type="RefSeq" id="WP_055554604.1">
    <property type="nucleotide sequence ID" value="NZ_CP023699.1"/>
</dbReference>
<dbReference type="NCBIfam" id="TIGR01494">
    <property type="entry name" value="ATPase_P-type"/>
    <property type="match status" value="3"/>
</dbReference>
<dbReference type="InterPro" id="IPR050510">
    <property type="entry name" value="Cation_transp_ATPase_P-type"/>
</dbReference>
<dbReference type="Pfam" id="PF00122">
    <property type="entry name" value="E1-E2_ATPase"/>
    <property type="match status" value="1"/>
</dbReference>
<dbReference type="GO" id="GO:0005524">
    <property type="term" value="F:ATP binding"/>
    <property type="evidence" value="ECO:0007669"/>
    <property type="project" value="UniProtKB-KW"/>
</dbReference>
<dbReference type="GO" id="GO:0006883">
    <property type="term" value="P:intracellular sodium ion homeostasis"/>
    <property type="evidence" value="ECO:0007669"/>
    <property type="project" value="TreeGrafter"/>
</dbReference>
<evidence type="ECO:0000256" key="9">
    <source>
        <dbReference type="ARBA" id="ARBA00049360"/>
    </source>
</evidence>
<dbReference type="SFLD" id="SFLDF00027">
    <property type="entry name" value="p-type_atpase"/>
    <property type="match status" value="1"/>
</dbReference>
<dbReference type="InterPro" id="IPR023298">
    <property type="entry name" value="ATPase_P-typ_TM_dom_sf"/>
</dbReference>
<feature type="domain" description="Cation-transporting P-type ATPase N-terminal" evidence="11">
    <location>
        <begin position="22"/>
        <end position="96"/>
    </location>
</feature>
<dbReference type="InterPro" id="IPR001757">
    <property type="entry name" value="P_typ_ATPase"/>
</dbReference>
<proteinExistence type="inferred from homology"/>
<dbReference type="Pfam" id="PF13246">
    <property type="entry name" value="Cation_ATPase"/>
    <property type="match status" value="1"/>
</dbReference>
<dbReference type="GO" id="GO:1990573">
    <property type="term" value="P:potassium ion import across plasma membrane"/>
    <property type="evidence" value="ECO:0007669"/>
    <property type="project" value="TreeGrafter"/>
</dbReference>
<evidence type="ECO:0000256" key="3">
    <source>
        <dbReference type="ARBA" id="ARBA00022692"/>
    </source>
</evidence>
<dbReference type="SUPFAM" id="SSF81665">
    <property type="entry name" value="Calcium ATPase, transmembrane domain M"/>
    <property type="match status" value="1"/>
</dbReference>
<dbReference type="GO" id="GO:0030007">
    <property type="term" value="P:intracellular potassium ion homeostasis"/>
    <property type="evidence" value="ECO:0007669"/>
    <property type="project" value="TreeGrafter"/>
</dbReference>
<keyword evidence="3" id="KW-0812">Transmembrane</keyword>
<keyword evidence="5" id="KW-0067">ATP-binding</keyword>
<evidence type="ECO:0000256" key="1">
    <source>
        <dbReference type="ARBA" id="ARBA00004651"/>
    </source>
</evidence>
<dbReference type="SUPFAM" id="SSF81660">
    <property type="entry name" value="Metal cation-transporting ATPase, ATP-binding domain N"/>
    <property type="match status" value="1"/>
</dbReference>
<dbReference type="Pfam" id="PF00690">
    <property type="entry name" value="Cation_ATPase_N"/>
    <property type="match status" value="1"/>
</dbReference>
<dbReference type="InterPro" id="IPR036412">
    <property type="entry name" value="HAD-like_sf"/>
</dbReference>
<name>A0A5J6GH14_STRKN</name>
<evidence type="ECO:0000256" key="6">
    <source>
        <dbReference type="ARBA" id="ARBA00022967"/>
    </source>
</evidence>
<dbReference type="InterPro" id="IPR044492">
    <property type="entry name" value="P_typ_ATPase_HD_dom"/>
</dbReference>
<dbReference type="EMBL" id="CP023699">
    <property type="protein sequence ID" value="QEU93301.1"/>
    <property type="molecule type" value="Genomic_DNA"/>
</dbReference>
<dbReference type="Pfam" id="PF00689">
    <property type="entry name" value="Cation_ATPase_C"/>
    <property type="match status" value="1"/>
</dbReference>
<dbReference type="Gene3D" id="3.40.1110.10">
    <property type="entry name" value="Calcium-transporting ATPase, cytoplasmic domain N"/>
    <property type="match status" value="1"/>
</dbReference>
<reference evidence="12 13" key="1">
    <citation type="submission" date="2017-09" db="EMBL/GenBank/DDBJ databases">
        <authorList>
            <person name="Lee N."/>
            <person name="Cho B.-K."/>
        </authorList>
    </citation>
    <scope>NUCLEOTIDE SEQUENCE [LARGE SCALE GENOMIC DNA]</scope>
    <source>
        <strain evidence="12 13">ATCC 12853</strain>
    </source>
</reference>
<dbReference type="PRINTS" id="PR00120">
    <property type="entry name" value="HATPASE"/>
</dbReference>
<dbReference type="InterPro" id="IPR006068">
    <property type="entry name" value="ATPase_P-typ_cation-transptr_C"/>
</dbReference>
<dbReference type="GO" id="GO:0036376">
    <property type="term" value="P:sodium ion export across plasma membrane"/>
    <property type="evidence" value="ECO:0007669"/>
    <property type="project" value="TreeGrafter"/>
</dbReference>
<dbReference type="SFLD" id="SFLDS00003">
    <property type="entry name" value="Haloacid_Dehalogenase"/>
    <property type="match status" value="1"/>
</dbReference>
<dbReference type="Gene3D" id="2.70.150.10">
    <property type="entry name" value="Calcium-transporting ATPase, cytoplasmic transduction domain A"/>
    <property type="match status" value="1"/>
</dbReference>
<evidence type="ECO:0000256" key="4">
    <source>
        <dbReference type="ARBA" id="ARBA00022741"/>
    </source>
</evidence>
<dbReference type="InterPro" id="IPR023214">
    <property type="entry name" value="HAD_sf"/>
</dbReference>
<dbReference type="AlphaFoldDB" id="A0A5J6GH14"/>
<dbReference type="Proteomes" id="UP000325529">
    <property type="component" value="Chromosome"/>
</dbReference>
<dbReference type="SMART" id="SM00831">
    <property type="entry name" value="Cation_ATPase_N"/>
    <property type="match status" value="1"/>
</dbReference>
<evidence type="ECO:0000259" key="11">
    <source>
        <dbReference type="SMART" id="SM00831"/>
    </source>
</evidence>
<dbReference type="PANTHER" id="PTHR43294:SF20">
    <property type="entry name" value="P-TYPE ATPASE"/>
    <property type="match status" value="1"/>
</dbReference>
<gene>
    <name evidence="12" type="ORF">CP970_22355</name>
</gene>
<dbReference type="InterPro" id="IPR008250">
    <property type="entry name" value="ATPase_P-typ_transduc_dom_A_sf"/>
</dbReference>
<keyword evidence="4" id="KW-0547">Nucleotide-binding</keyword>
<dbReference type="SUPFAM" id="SSF56784">
    <property type="entry name" value="HAD-like"/>
    <property type="match status" value="1"/>
</dbReference>
<keyword evidence="8" id="KW-0472">Membrane</keyword>
<dbReference type="Gene3D" id="1.20.1110.10">
    <property type="entry name" value="Calcium-transporting ATPase, transmembrane domain"/>
    <property type="match status" value="1"/>
</dbReference>
<keyword evidence="6" id="KW-1278">Translocase</keyword>
<dbReference type="InterPro" id="IPR004014">
    <property type="entry name" value="ATPase_P-typ_cation-transptr_N"/>
</dbReference>
<evidence type="ECO:0000313" key="13">
    <source>
        <dbReference type="Proteomes" id="UP000325529"/>
    </source>
</evidence>
<keyword evidence="12" id="KW-0378">Hydrolase</keyword>
<dbReference type="PROSITE" id="PS00154">
    <property type="entry name" value="ATPASE_E1_E2"/>
    <property type="match status" value="1"/>
</dbReference>
<dbReference type="SUPFAM" id="SSF81653">
    <property type="entry name" value="Calcium ATPase, transduction domain A"/>
    <property type="match status" value="1"/>
</dbReference>
<protein>
    <submittedName>
        <fullName evidence="12">HAD family hydrolase</fullName>
    </submittedName>
</protein>
<dbReference type="OrthoDB" id="9814270at2"/>
<dbReference type="InterPro" id="IPR023299">
    <property type="entry name" value="ATPase_P-typ_cyto_dom_N"/>
</dbReference>
<evidence type="ECO:0000313" key="12">
    <source>
        <dbReference type="EMBL" id="QEU93301.1"/>
    </source>
</evidence>
<comment type="catalytic activity">
    <reaction evidence="9">
        <text>ATP + H2O = ADP + phosphate + H(+)</text>
        <dbReference type="Rhea" id="RHEA:13065"/>
        <dbReference type="ChEBI" id="CHEBI:15377"/>
        <dbReference type="ChEBI" id="CHEBI:15378"/>
        <dbReference type="ChEBI" id="CHEBI:30616"/>
        <dbReference type="ChEBI" id="CHEBI:43474"/>
        <dbReference type="ChEBI" id="CHEBI:456216"/>
    </reaction>
</comment>
<dbReference type="InterPro" id="IPR018303">
    <property type="entry name" value="ATPase_P-typ_P_site"/>
</dbReference>
<dbReference type="GO" id="GO:0016887">
    <property type="term" value="F:ATP hydrolysis activity"/>
    <property type="evidence" value="ECO:0007669"/>
    <property type="project" value="InterPro"/>
</dbReference>
<dbReference type="PANTHER" id="PTHR43294">
    <property type="entry name" value="SODIUM/POTASSIUM-TRANSPORTING ATPASE SUBUNIT ALPHA"/>
    <property type="match status" value="1"/>
</dbReference>
<comment type="subcellular location">
    <subcellularLocation>
        <location evidence="1">Cell membrane</location>
        <topology evidence="1">Multi-pass membrane protein</topology>
    </subcellularLocation>
</comment>
<accession>A0A5J6GH14</accession>
<feature type="region of interest" description="Disordered" evidence="10">
    <location>
        <begin position="1"/>
        <end position="20"/>
    </location>
</feature>
<comment type="similarity">
    <text evidence="2">Belongs to the cation transport ATPase (P-type) (TC 3.A.3) family. Type IIA subfamily.</text>
</comment>
<dbReference type="GO" id="GO:0005391">
    <property type="term" value="F:P-type sodium:potassium-exchanging transporter activity"/>
    <property type="evidence" value="ECO:0007669"/>
    <property type="project" value="TreeGrafter"/>
</dbReference>
<dbReference type="PRINTS" id="PR00119">
    <property type="entry name" value="CATATPASE"/>
</dbReference>
<dbReference type="InterPro" id="IPR059000">
    <property type="entry name" value="ATPase_P-type_domA"/>
</dbReference>
<dbReference type="GO" id="GO:1902600">
    <property type="term" value="P:proton transmembrane transport"/>
    <property type="evidence" value="ECO:0007669"/>
    <property type="project" value="TreeGrafter"/>
</dbReference>
<keyword evidence="13" id="KW-1185">Reference proteome</keyword>
<dbReference type="SFLD" id="SFLDG00002">
    <property type="entry name" value="C1.7:_P-type_atpase_like"/>
    <property type="match status" value="1"/>
</dbReference>
<evidence type="ECO:0000256" key="7">
    <source>
        <dbReference type="ARBA" id="ARBA00022989"/>
    </source>
</evidence>
<evidence type="ECO:0000256" key="5">
    <source>
        <dbReference type="ARBA" id="ARBA00022840"/>
    </source>
</evidence>
<dbReference type="GO" id="GO:0005886">
    <property type="term" value="C:plasma membrane"/>
    <property type="evidence" value="ECO:0007669"/>
    <property type="project" value="UniProtKB-SubCell"/>
</dbReference>
<sequence length="929" mass="97539">MTAPASGAPAPGHRTPAARTAVWHEGSAESVADRLGVDPAAGLPAHRAAERLAEDGPNTLPEERTPSGWQRFLRQYTSYMQIILVGAAVVSLAVQEWGTAVVLAALTVLNAVIGIRQEGKAESAMNALKAMSKATARVRRDGTEARVPAEELVVGDVVLLTAGDEVPADGRLIEANALQIDESALTGESVPVAKDAAPLELVAGTEPGPADLTNMAFMDTPVTHGSAVLIVTATGSGTELGRIAGMLSATAPEESPLTKELNRLTLWIVGAAGLTMLMMFVLGRERGESWDVLFVAAVSLAIAAVPEALPTVTQTILSLGGLELARRHAIVKDLPSVETLGFTSAVNSDKTGTLTLNQMTAVEVVDPRDRYTVSGSGYGLEGGIQHAAGTSADIEDAILPYLVASDASLVDGEVVGDPTEGALLVLGHKAGLDADATRARFPRLATLPFDPAYKLMATFHEARDGQGRTIVRCFVKGAAPAVLARAGTALSDGVAIPFDKALRERAQGELERMERLGHRVMAAASRDFEPTEFTPNGDLLDLVTELTLTSLVGMVDPPRAESRAAVAAAQAAHIRVRMVTGDDVITGAAVAEQIGIPGEAVLGAEFAAMPQEERLARIDDIGVVGRVAPEHKVLLAETLKQKGDVVAMTGDGVNDAPAVKAADIGIAMGSGTEVTRNAGRMILADDNFATIIHAVEQGRKIYDNLTKYIRFVLVLLVVFVLTFLGATLFDIAGGEPFTPAQVLWIHFFVNAAFGFALGFDRVSAGLMSRRPRPRGEPVMTGGLMLTVGLVGTAVTIGLLSLIKLGESRFDSLAVGNSIAFTAFALCLIVAALECRNQTDTVFTADSFDSKQLNWTLLGEFALAVVVTQTDVFNRLLDTTPLTVGQFGWALLPALALLGLWELGKLLARRRTDARSAAPPVPAYTPASGS</sequence>
<keyword evidence="7" id="KW-1133">Transmembrane helix</keyword>
<dbReference type="KEGG" id="ska:CP970_22355"/>
<evidence type="ECO:0000256" key="2">
    <source>
        <dbReference type="ARBA" id="ARBA00005675"/>
    </source>
</evidence>
<evidence type="ECO:0000256" key="10">
    <source>
        <dbReference type="SAM" id="MobiDB-lite"/>
    </source>
</evidence>
<evidence type="ECO:0000256" key="8">
    <source>
        <dbReference type="ARBA" id="ARBA00023136"/>
    </source>
</evidence>